<dbReference type="Pfam" id="PF05958">
    <property type="entry name" value="tRNA_U5-meth_tr"/>
    <property type="match status" value="1"/>
</dbReference>
<dbReference type="EMBL" id="CP141261">
    <property type="protein sequence ID" value="WRL62004.1"/>
    <property type="molecule type" value="Genomic_DNA"/>
</dbReference>
<dbReference type="PANTHER" id="PTHR11061:SF30">
    <property type="entry name" value="TRNA (URACIL(54)-C(5))-METHYLTRANSFERASE"/>
    <property type="match status" value="1"/>
</dbReference>
<evidence type="ECO:0000256" key="4">
    <source>
        <dbReference type="PROSITE-ProRule" id="PRU01024"/>
    </source>
</evidence>
<comment type="caution">
    <text evidence="4">Lacks conserved residue(s) required for the propagation of feature annotation.</text>
</comment>
<protein>
    <recommendedName>
        <fullName evidence="7">tRNA (Uracil-5-)-methyltransferase</fullName>
    </recommendedName>
</protein>
<dbReference type="Proteomes" id="UP001324287">
    <property type="component" value="Chromosome"/>
</dbReference>
<keyword evidence="1 4" id="KW-0489">Methyltransferase</keyword>
<name>A0ABZ1ATU8_9ACTN</name>
<feature type="active site" description="Nucleophile" evidence="4">
    <location>
        <position position="54"/>
    </location>
</feature>
<reference evidence="5 6" key="1">
    <citation type="submission" date="2023-12" db="EMBL/GenBank/DDBJ databases">
        <title>Blastococcus brunescens sp. nov., an actonobacterium isolated from sandstone collected in sahara desert.</title>
        <authorList>
            <person name="Gtari M."/>
            <person name="Ghodhbane F."/>
        </authorList>
    </citation>
    <scope>NUCLEOTIDE SEQUENCE [LARGE SCALE GENOMIC DNA]</scope>
    <source>
        <strain evidence="5 6">BMG 8361</strain>
    </source>
</reference>
<keyword evidence="6" id="KW-1185">Reference proteome</keyword>
<keyword evidence="3 4" id="KW-0949">S-adenosyl-L-methionine</keyword>
<keyword evidence="2 4" id="KW-0808">Transferase</keyword>
<accession>A0ABZ1ATU8</accession>
<gene>
    <name evidence="5" type="ORF">U6N30_18165</name>
</gene>
<feature type="binding site" evidence="4">
    <location>
        <position position="27"/>
    </location>
    <ligand>
        <name>S-adenosyl-L-methionine</name>
        <dbReference type="ChEBI" id="CHEBI:59789"/>
    </ligand>
</feature>
<dbReference type="PANTHER" id="PTHR11061">
    <property type="entry name" value="RNA M5U METHYLTRANSFERASE"/>
    <property type="match status" value="1"/>
</dbReference>
<evidence type="ECO:0000256" key="3">
    <source>
        <dbReference type="ARBA" id="ARBA00022691"/>
    </source>
</evidence>
<dbReference type="PROSITE" id="PS51687">
    <property type="entry name" value="SAM_MT_RNA_M5U"/>
    <property type="match status" value="1"/>
</dbReference>
<dbReference type="InterPro" id="IPR029063">
    <property type="entry name" value="SAM-dependent_MTases_sf"/>
</dbReference>
<comment type="similarity">
    <text evidence="4">Belongs to the class I-like SAM-binding methyltransferase superfamily. RNA M5U methyltransferase family.</text>
</comment>
<organism evidence="5 6">
    <name type="scientific">Blastococcus brunescens</name>
    <dbReference type="NCBI Taxonomy" id="1564165"/>
    <lineage>
        <taxon>Bacteria</taxon>
        <taxon>Bacillati</taxon>
        <taxon>Actinomycetota</taxon>
        <taxon>Actinomycetes</taxon>
        <taxon>Geodermatophilales</taxon>
        <taxon>Geodermatophilaceae</taxon>
        <taxon>Blastococcus</taxon>
    </lineage>
</organism>
<dbReference type="SUPFAM" id="SSF53335">
    <property type="entry name" value="S-adenosyl-L-methionine-dependent methyltransferases"/>
    <property type="match status" value="1"/>
</dbReference>
<dbReference type="InterPro" id="IPR030391">
    <property type="entry name" value="MeTrfase_TrmA_CS"/>
</dbReference>
<dbReference type="PROSITE" id="PS01231">
    <property type="entry name" value="TRMA_2"/>
    <property type="match status" value="1"/>
</dbReference>
<evidence type="ECO:0000313" key="6">
    <source>
        <dbReference type="Proteomes" id="UP001324287"/>
    </source>
</evidence>
<evidence type="ECO:0008006" key="7">
    <source>
        <dbReference type="Google" id="ProtNLM"/>
    </source>
</evidence>
<evidence type="ECO:0000256" key="1">
    <source>
        <dbReference type="ARBA" id="ARBA00022603"/>
    </source>
</evidence>
<proteinExistence type="inferred from homology"/>
<dbReference type="Gene3D" id="3.40.50.150">
    <property type="entry name" value="Vaccinia Virus protein VP39"/>
    <property type="match status" value="1"/>
</dbReference>
<dbReference type="InterPro" id="IPR010280">
    <property type="entry name" value="U5_MeTrfase_fam"/>
</dbReference>
<evidence type="ECO:0000256" key="2">
    <source>
        <dbReference type="ARBA" id="ARBA00022679"/>
    </source>
</evidence>
<evidence type="ECO:0000313" key="5">
    <source>
        <dbReference type="EMBL" id="WRL62004.1"/>
    </source>
</evidence>
<sequence>MWQGDVDAEGLTGLLEELGVPDVVVLDPPRAGAGPAVSRLLAGTGARAVVYVACDPAALARDVAAFGEAGYRLGAIRGFDAFPMTHHVECVALLVP</sequence>
<dbReference type="RefSeq" id="WP_324273362.1">
    <property type="nucleotide sequence ID" value="NZ_CP141261.1"/>
</dbReference>